<dbReference type="EMBL" id="SJZF01000010">
    <property type="protein sequence ID" value="TFU26257.1"/>
    <property type="molecule type" value="Genomic_DNA"/>
</dbReference>
<gene>
    <name evidence="1" type="ORF">E0687_06560</name>
</gene>
<comment type="caution">
    <text evidence="1">The sequence shown here is derived from an EMBL/GenBank/DDBJ whole genome shotgun (WGS) entry which is preliminary data.</text>
</comment>
<dbReference type="RefSeq" id="WP_135260213.1">
    <property type="nucleotide sequence ID" value="NZ_SJZF01000010.1"/>
</dbReference>
<dbReference type="AlphaFoldDB" id="A0A4Y9FAR8"/>
<evidence type="ECO:0008006" key="3">
    <source>
        <dbReference type="Google" id="ProtNLM"/>
    </source>
</evidence>
<evidence type="ECO:0000313" key="1">
    <source>
        <dbReference type="EMBL" id="TFU26257.1"/>
    </source>
</evidence>
<accession>A0A4Y9FAR8</accession>
<organism evidence="1 2">
    <name type="scientific">Thermus tengchongensis</name>
    <dbReference type="NCBI Taxonomy" id="1214928"/>
    <lineage>
        <taxon>Bacteria</taxon>
        <taxon>Thermotogati</taxon>
        <taxon>Deinococcota</taxon>
        <taxon>Deinococci</taxon>
        <taxon>Thermales</taxon>
        <taxon>Thermaceae</taxon>
        <taxon>Thermus</taxon>
    </lineage>
</organism>
<protein>
    <recommendedName>
        <fullName evidence="3">Endonuclease</fullName>
    </recommendedName>
</protein>
<sequence length="259" mass="30040">MPVNNRTTYVRSGRQPKKDSVTRSRDLVLALKELLDRAGVSCDFAENVTDESINGAPAVRLSEDRLALAPDLYCEYAGKRFWVEVKDKCQRFYWEDTGINLQELVSFYDIHRLKGEPILLVFKDASLDECMVNSAKKEQKEAYQKRWQRFQGKPYGEWLDNLLRRSSCPYPLGSLDHSRGVPMYIVYFQVDLMRSLETNLEALLQHLDNATDTPDMDLTMYLLEKGKGKKKIRCVNEANIRKNLAEMVDKYKRLRQAGK</sequence>
<reference evidence="1 2" key="1">
    <citation type="submission" date="2019-03" db="EMBL/GenBank/DDBJ databases">
        <title>Thermus tengchongensis species for the arsenic transformation mechanism.</title>
        <authorList>
            <person name="Yuan G.C."/>
        </authorList>
    </citation>
    <scope>NUCLEOTIDE SEQUENCE [LARGE SCALE GENOMIC DNA]</scope>
    <source>
        <strain evidence="1 2">15W</strain>
    </source>
</reference>
<name>A0A4Y9FAR8_9DEIN</name>
<dbReference type="Proteomes" id="UP000297668">
    <property type="component" value="Unassembled WGS sequence"/>
</dbReference>
<proteinExistence type="predicted"/>
<evidence type="ECO:0000313" key="2">
    <source>
        <dbReference type="Proteomes" id="UP000297668"/>
    </source>
</evidence>